<evidence type="ECO:0000313" key="2">
    <source>
        <dbReference type="EMBL" id="CAI5781496.1"/>
    </source>
</evidence>
<organism evidence="2 3">
    <name type="scientific">Podarcis lilfordi</name>
    <name type="common">Lilford's wall lizard</name>
    <dbReference type="NCBI Taxonomy" id="74358"/>
    <lineage>
        <taxon>Eukaryota</taxon>
        <taxon>Metazoa</taxon>
        <taxon>Chordata</taxon>
        <taxon>Craniata</taxon>
        <taxon>Vertebrata</taxon>
        <taxon>Euteleostomi</taxon>
        <taxon>Lepidosauria</taxon>
        <taxon>Squamata</taxon>
        <taxon>Bifurcata</taxon>
        <taxon>Unidentata</taxon>
        <taxon>Episquamata</taxon>
        <taxon>Laterata</taxon>
        <taxon>Lacertibaenia</taxon>
        <taxon>Lacertidae</taxon>
        <taxon>Podarcis</taxon>
    </lineage>
</organism>
<evidence type="ECO:0000256" key="1">
    <source>
        <dbReference type="SAM" id="MobiDB-lite"/>
    </source>
</evidence>
<dbReference type="Proteomes" id="UP001178461">
    <property type="component" value="Chromosome 8"/>
</dbReference>
<feature type="region of interest" description="Disordered" evidence="1">
    <location>
        <begin position="150"/>
        <end position="184"/>
    </location>
</feature>
<evidence type="ECO:0000313" key="3">
    <source>
        <dbReference type="Proteomes" id="UP001178461"/>
    </source>
</evidence>
<sequence>MPKMERQRKVNIWQPLRRRGERPGEQKLSKTLQFGALEPEATPASEYESRDCCYQFIANDCPVSRCSRLTCDIDQELFHNKSKTAVQLGIQLMTGRQEFKGTNICAREAAFMPTFGGKCGWNRQSLRSKEELGKEAGDIPILFGAGLSEQKKDPSPNACHKPTSCYHSGQPDAHGKPRSRTSAQQQLFQENCIQRHTLIP</sequence>
<gene>
    <name evidence="2" type="ORF">PODLI_1B011370</name>
</gene>
<keyword evidence="3" id="KW-1185">Reference proteome</keyword>
<accession>A0AA35PA79</accession>
<feature type="region of interest" description="Disordered" evidence="1">
    <location>
        <begin position="1"/>
        <end position="27"/>
    </location>
</feature>
<dbReference type="EMBL" id="OX395133">
    <property type="protein sequence ID" value="CAI5781496.1"/>
    <property type="molecule type" value="Genomic_DNA"/>
</dbReference>
<reference evidence="2" key="1">
    <citation type="submission" date="2022-12" db="EMBL/GenBank/DDBJ databases">
        <authorList>
            <person name="Alioto T."/>
            <person name="Alioto T."/>
            <person name="Gomez Garrido J."/>
        </authorList>
    </citation>
    <scope>NUCLEOTIDE SEQUENCE</scope>
</reference>
<dbReference type="AlphaFoldDB" id="A0AA35PA79"/>
<name>A0AA35PA79_9SAUR</name>
<protein>
    <submittedName>
        <fullName evidence="2">Uncharacterized protein</fullName>
    </submittedName>
</protein>
<proteinExistence type="predicted"/>